<feature type="chain" id="PRO_5038635815" description="Alpha-galactosidase" evidence="9">
    <location>
        <begin position="27"/>
        <end position="412"/>
    </location>
</feature>
<dbReference type="InterPro" id="IPR013785">
    <property type="entry name" value="Aldolase_TIM"/>
</dbReference>
<dbReference type="SUPFAM" id="SSF51011">
    <property type="entry name" value="Glycosyl hydrolase domain"/>
    <property type="match status" value="1"/>
</dbReference>
<evidence type="ECO:0000256" key="4">
    <source>
        <dbReference type="ARBA" id="ARBA00022729"/>
    </source>
</evidence>
<dbReference type="GO" id="GO:0016052">
    <property type="term" value="P:carbohydrate catabolic process"/>
    <property type="evidence" value="ECO:0007669"/>
    <property type="project" value="UniProtKB-ARBA"/>
</dbReference>
<evidence type="ECO:0000256" key="6">
    <source>
        <dbReference type="ARBA" id="ARBA00023157"/>
    </source>
</evidence>
<evidence type="ECO:0000256" key="8">
    <source>
        <dbReference type="RuleBase" id="RU361168"/>
    </source>
</evidence>
<keyword evidence="6 8" id="KW-1015">Disulfide bond</keyword>
<evidence type="ECO:0000313" key="14">
    <source>
        <dbReference type="Proteomes" id="UP001500220"/>
    </source>
</evidence>
<dbReference type="Proteomes" id="UP000597989">
    <property type="component" value="Unassembled WGS sequence"/>
</dbReference>
<keyword evidence="5 8" id="KW-0378">Hydrolase</keyword>
<dbReference type="Pfam" id="PF16499">
    <property type="entry name" value="Melibiase_2"/>
    <property type="match status" value="1"/>
</dbReference>
<dbReference type="InterPro" id="IPR017853">
    <property type="entry name" value="GH"/>
</dbReference>
<dbReference type="Gene3D" id="2.60.40.1180">
    <property type="entry name" value="Golgi alpha-mannosidase II"/>
    <property type="match status" value="1"/>
</dbReference>
<dbReference type="InterPro" id="IPR000111">
    <property type="entry name" value="Glyco_hydro_27/36_CS"/>
</dbReference>
<comment type="similarity">
    <text evidence="2 8">Belongs to the glycosyl hydrolase 27 family.</text>
</comment>
<reference evidence="11 14" key="2">
    <citation type="journal article" date="2019" name="Int. J. Syst. Evol. Microbiol.">
        <title>The Global Catalogue of Microorganisms (GCM) 10K type strain sequencing project: providing services to taxonomists for standard genome sequencing and annotation.</title>
        <authorList>
            <consortium name="The Broad Institute Genomics Platform"/>
            <consortium name="The Broad Institute Genome Sequencing Center for Infectious Disease"/>
            <person name="Wu L."/>
            <person name="Ma J."/>
        </authorList>
    </citation>
    <scope>NUCLEOTIDE SEQUENCE [LARGE SCALE GENOMIC DNA]</scope>
    <source>
        <strain evidence="11 14">JCM 10664</strain>
    </source>
</reference>
<dbReference type="EMBL" id="BAAAHC010000007">
    <property type="protein sequence ID" value="GAA0516055.1"/>
    <property type="molecule type" value="Genomic_DNA"/>
</dbReference>
<feature type="signal peptide" evidence="9">
    <location>
        <begin position="1"/>
        <end position="26"/>
    </location>
</feature>
<keyword evidence="14" id="KW-1185">Reference proteome</keyword>
<proteinExistence type="inferred from homology"/>
<name>A0A917NJ20_9PSEU</name>
<dbReference type="CDD" id="cd14792">
    <property type="entry name" value="GH27"/>
    <property type="match status" value="1"/>
</dbReference>
<protein>
    <recommendedName>
        <fullName evidence="3 8">Alpha-galactosidase</fullName>
        <ecNumber evidence="3 8">3.2.1.22</ecNumber>
    </recommendedName>
    <alternativeName>
        <fullName evidence="8">Melibiase</fullName>
    </alternativeName>
</protein>
<dbReference type="Gene3D" id="3.20.20.70">
    <property type="entry name" value="Aldolase class I"/>
    <property type="match status" value="1"/>
</dbReference>
<dbReference type="FunFam" id="2.60.40.1180:FF:000008">
    <property type="entry name" value="Alpha-galactosidase"/>
    <property type="match status" value="1"/>
</dbReference>
<dbReference type="AlphaFoldDB" id="A0A917NJ20"/>
<evidence type="ECO:0000313" key="11">
    <source>
        <dbReference type="EMBL" id="GAA0516055.1"/>
    </source>
</evidence>
<comment type="caution">
    <text evidence="12">The sequence shown here is derived from an EMBL/GenBank/DDBJ whole genome shotgun (WGS) entry which is preliminary data.</text>
</comment>
<evidence type="ECO:0000256" key="7">
    <source>
        <dbReference type="ARBA" id="ARBA00023295"/>
    </source>
</evidence>
<sequence length="412" mass="45017">MTSRRSSRAKLIVSLSTAVTTFVALAPAAFGTPEHEDLAATPPMGWNSWNTFGCNITEQLIRETADAIVTSGMRDAGYRYVNIDDCWAEPERNAEGELESHHERFPSGIRALADYVHDKGLKLGIYTSAGTRTCANTMPGALGHEEVDARTFAEWGVDYLKYDNCNNQGIPATERYAAMGEALRATGRPIVYSVCEWGENAPWEWAPDVGAHLWRTTDDIKPTWDTGNADGYPMGVVNIIDANGKLADYAGPGDWNDPDMLEVGVHDVEGYPGLTDTEAVAHFSMWSIMAAPLIAGNDVRHMPENIQRILTNGEVIAVNQDALGRQGAPVRDDGDHEVWVKELADGSRAVALFNRGDEAATISTTAEEIGARPAPRYAVRDLWAHTWTVTDGEISAEVPSHGVTLLRVRPKR</sequence>
<comment type="catalytic activity">
    <reaction evidence="1 8">
        <text>Hydrolysis of terminal, non-reducing alpha-D-galactose residues in alpha-D-galactosides, including galactose oligosaccharides, galactomannans and galactolipids.</text>
        <dbReference type="EC" id="3.2.1.22"/>
    </reaction>
</comment>
<reference evidence="12 13" key="1">
    <citation type="journal article" date="2014" name="Int. J. Syst. Evol. Microbiol.">
        <title>Complete genome sequence of Corynebacterium casei LMG S-19264T (=DSM 44701T), isolated from a smear-ripened cheese.</title>
        <authorList>
            <consortium name="US DOE Joint Genome Institute (JGI-PGF)"/>
            <person name="Walter F."/>
            <person name="Albersmeier A."/>
            <person name="Kalinowski J."/>
            <person name="Ruckert C."/>
        </authorList>
    </citation>
    <scope>NUCLEOTIDE SEQUENCE [LARGE SCALE GENOMIC DNA]</scope>
    <source>
        <strain evidence="12 13">CGMCC 4.7206</strain>
    </source>
</reference>
<evidence type="ECO:0000256" key="3">
    <source>
        <dbReference type="ARBA" id="ARBA00012755"/>
    </source>
</evidence>
<feature type="domain" description="Alpha galactosidase C-terminal" evidence="10">
    <location>
        <begin position="333"/>
        <end position="408"/>
    </location>
</feature>
<evidence type="ECO:0000313" key="13">
    <source>
        <dbReference type="Proteomes" id="UP000597989"/>
    </source>
</evidence>
<dbReference type="PROSITE" id="PS00512">
    <property type="entry name" value="ALPHA_GALACTOSIDASE"/>
    <property type="match status" value="1"/>
</dbReference>
<accession>A0A917NJ20</accession>
<dbReference type="Pfam" id="PF17801">
    <property type="entry name" value="Melibiase_C"/>
    <property type="match status" value="1"/>
</dbReference>
<dbReference type="RefSeq" id="WP_229680540.1">
    <property type="nucleotide sequence ID" value="NZ_BAAAHC010000007.1"/>
</dbReference>
<reference evidence="12" key="3">
    <citation type="submission" date="2020-09" db="EMBL/GenBank/DDBJ databases">
        <authorList>
            <person name="Sun Q."/>
            <person name="Zhou Y."/>
        </authorList>
    </citation>
    <scope>NUCLEOTIDE SEQUENCE</scope>
    <source>
        <strain evidence="12">CGMCC 4.7206</strain>
    </source>
</reference>
<keyword evidence="4 9" id="KW-0732">Signal</keyword>
<dbReference type="InterPro" id="IPR013780">
    <property type="entry name" value="Glyco_hydro_b"/>
</dbReference>
<organism evidence="12 13">
    <name type="scientific">Saccharopolyspora thermophila</name>
    <dbReference type="NCBI Taxonomy" id="89367"/>
    <lineage>
        <taxon>Bacteria</taxon>
        <taxon>Bacillati</taxon>
        <taxon>Actinomycetota</taxon>
        <taxon>Actinomycetes</taxon>
        <taxon>Pseudonocardiales</taxon>
        <taxon>Pseudonocardiaceae</taxon>
        <taxon>Saccharopolyspora</taxon>
    </lineage>
</organism>
<evidence type="ECO:0000256" key="1">
    <source>
        <dbReference type="ARBA" id="ARBA00001255"/>
    </source>
</evidence>
<dbReference type="PRINTS" id="PR00740">
    <property type="entry name" value="GLHYDRLASE27"/>
</dbReference>
<dbReference type="FunFam" id="3.20.20.70:FF:000202">
    <property type="entry name" value="Alpha-galactosidase"/>
    <property type="match status" value="1"/>
</dbReference>
<dbReference type="InterPro" id="IPR041233">
    <property type="entry name" value="Melibiase_C"/>
</dbReference>
<dbReference type="PANTHER" id="PTHR11452:SF75">
    <property type="entry name" value="ALPHA-GALACTOSIDASE MEL1"/>
    <property type="match status" value="1"/>
</dbReference>
<evidence type="ECO:0000256" key="2">
    <source>
        <dbReference type="ARBA" id="ARBA00009743"/>
    </source>
</evidence>
<dbReference type="InterPro" id="IPR002241">
    <property type="entry name" value="Glyco_hydro_27"/>
</dbReference>
<dbReference type="EMBL" id="BMMT01000023">
    <property type="protein sequence ID" value="GGJ04980.1"/>
    <property type="molecule type" value="Genomic_DNA"/>
</dbReference>
<evidence type="ECO:0000259" key="10">
    <source>
        <dbReference type="Pfam" id="PF17801"/>
    </source>
</evidence>
<gene>
    <name evidence="11" type="ORF">GCM10009545_17690</name>
    <name evidence="12" type="ORF">GCM10011581_47560</name>
</gene>
<evidence type="ECO:0000313" key="12">
    <source>
        <dbReference type="EMBL" id="GGJ04980.1"/>
    </source>
</evidence>
<dbReference type="EC" id="3.2.1.22" evidence="3 8"/>
<dbReference type="GO" id="GO:0004557">
    <property type="term" value="F:alpha-galactosidase activity"/>
    <property type="evidence" value="ECO:0007669"/>
    <property type="project" value="UniProtKB-EC"/>
</dbReference>
<dbReference type="SUPFAM" id="SSF51445">
    <property type="entry name" value="(Trans)glycosidases"/>
    <property type="match status" value="1"/>
</dbReference>
<reference evidence="11" key="4">
    <citation type="submission" date="2023-12" db="EMBL/GenBank/DDBJ databases">
        <authorList>
            <person name="Sun Q."/>
            <person name="Inoue M."/>
        </authorList>
    </citation>
    <scope>NUCLEOTIDE SEQUENCE</scope>
    <source>
        <strain evidence="11">JCM 10664</strain>
    </source>
</reference>
<evidence type="ECO:0000256" key="5">
    <source>
        <dbReference type="ARBA" id="ARBA00022801"/>
    </source>
</evidence>
<dbReference type="Proteomes" id="UP001500220">
    <property type="component" value="Unassembled WGS sequence"/>
</dbReference>
<keyword evidence="7 8" id="KW-0326">Glycosidase</keyword>
<dbReference type="PANTHER" id="PTHR11452">
    <property type="entry name" value="ALPHA-GALACTOSIDASE/ALPHA-N-ACETYLGALACTOSAMINIDASE"/>
    <property type="match status" value="1"/>
</dbReference>
<evidence type="ECO:0000256" key="9">
    <source>
        <dbReference type="SAM" id="SignalP"/>
    </source>
</evidence>